<dbReference type="GO" id="GO:0042163">
    <property type="term" value="F:interleukin-12 beta subunit binding"/>
    <property type="evidence" value="ECO:0007669"/>
    <property type="project" value="Ensembl"/>
</dbReference>
<dbReference type="GO" id="GO:0097191">
    <property type="term" value="P:extrinsic apoptotic signaling pathway"/>
    <property type="evidence" value="ECO:0007669"/>
    <property type="project" value="Ensembl"/>
</dbReference>
<proteinExistence type="inferred from homology"/>
<evidence type="ECO:0000256" key="10">
    <source>
        <dbReference type="ARBA" id="ARBA00047077"/>
    </source>
</evidence>
<evidence type="ECO:0000256" key="6">
    <source>
        <dbReference type="ARBA" id="ARBA00022729"/>
    </source>
</evidence>
<dbReference type="Proteomes" id="UP000694381">
    <property type="component" value="Unassembled WGS sequence"/>
</dbReference>
<dbReference type="SUPFAM" id="SSF47266">
    <property type="entry name" value="4-helical cytokines"/>
    <property type="match status" value="1"/>
</dbReference>
<dbReference type="InterPro" id="IPR009079">
    <property type="entry name" value="4_helix_cytokine-like_core"/>
</dbReference>
<comment type="function">
    <text evidence="11">Heterodimerizes with IL12B to form the IL-12 cytokine or with EBI3/IL27B to form the IL-35 cytokine. IL-12 is primarily produced by professional antigen-presenting cells (APCs) such as B-cells and dendritic cells (DCs) as well as macrophages and granulocytes and regulates T-cell and natural killer-cell responses, induces the production of interferon-gamma (IFN-gamma), favors the differentiation of T-helper 1 (Th1) cells and is an important link between innate resistance and adaptive immunity. Mechanistically, exerts its biological effects through a receptor composed of IL12R1 and IL12R2 subunits. Binding to the receptor results in the rapid tyrosine phosphorylation of a number of cellular substrates including the JAK family kinases TYK2 and JAK2. In turn, recruited STAT4 gets phosphorylated and translocates to the nucleus where it regulates cytokine/growth factor responsive genes. As part of IL-35, plays essential roles in maintaining the immune homeostasis of the liver microenvironment and functions also as an immune-suppressive cytokine. Mediates biological events through unconventional receptors composed of IL12RB2 and gp130/IL6ST heterodimers or homodimers. Signaling requires the transcription factors STAT1 and STAT4, which form a unique heterodimer that binds to distinct DNA sites.</text>
</comment>
<evidence type="ECO:0000256" key="9">
    <source>
        <dbReference type="ARBA" id="ARBA00023180"/>
    </source>
</evidence>
<evidence type="ECO:0000313" key="13">
    <source>
        <dbReference type="Ensembl" id="ENSNGAP00000010388.1"/>
    </source>
</evidence>
<dbReference type="GO" id="GO:0051135">
    <property type="term" value="P:positive regulation of NK T cell activation"/>
    <property type="evidence" value="ECO:0007669"/>
    <property type="project" value="Ensembl"/>
</dbReference>
<dbReference type="GO" id="GO:0050671">
    <property type="term" value="P:positive regulation of lymphocyte proliferation"/>
    <property type="evidence" value="ECO:0007669"/>
    <property type="project" value="Ensembl"/>
</dbReference>
<feature type="chain" id="PRO_5034070920" description="Interleukin-12 subunit alpha" evidence="12">
    <location>
        <begin position="38"/>
        <end position="220"/>
    </location>
</feature>
<dbReference type="GO" id="GO:0032729">
    <property type="term" value="P:positive regulation of type II interferon production"/>
    <property type="evidence" value="ECO:0007669"/>
    <property type="project" value="Ensembl"/>
</dbReference>
<keyword evidence="14" id="KW-1185">Reference proteome</keyword>
<dbReference type="GO" id="GO:2000510">
    <property type="term" value="P:positive regulation of dendritic cell chemotaxis"/>
    <property type="evidence" value="ECO:0007669"/>
    <property type="project" value="Ensembl"/>
</dbReference>
<dbReference type="AlphaFoldDB" id="A0A8C6R0Z2"/>
<organism evidence="13 14">
    <name type="scientific">Nannospalax galili</name>
    <name type="common">Northern Israeli blind subterranean mole rat</name>
    <name type="synonym">Spalax galili</name>
    <dbReference type="NCBI Taxonomy" id="1026970"/>
    <lineage>
        <taxon>Eukaryota</taxon>
        <taxon>Metazoa</taxon>
        <taxon>Chordata</taxon>
        <taxon>Craniata</taxon>
        <taxon>Vertebrata</taxon>
        <taxon>Euteleostomi</taxon>
        <taxon>Mammalia</taxon>
        <taxon>Eutheria</taxon>
        <taxon>Euarchontoglires</taxon>
        <taxon>Glires</taxon>
        <taxon>Rodentia</taxon>
        <taxon>Myomorpha</taxon>
        <taxon>Muroidea</taxon>
        <taxon>Spalacidae</taxon>
        <taxon>Spalacinae</taxon>
        <taxon>Nannospalax</taxon>
    </lineage>
</organism>
<dbReference type="Gene3D" id="1.20.1250.10">
    <property type="match status" value="1"/>
</dbReference>
<reference evidence="13" key="1">
    <citation type="submission" date="2025-08" db="UniProtKB">
        <authorList>
            <consortium name="Ensembl"/>
        </authorList>
    </citation>
    <scope>IDENTIFICATION</scope>
</reference>
<dbReference type="GO" id="GO:0046982">
    <property type="term" value="F:protein heterodimerization activity"/>
    <property type="evidence" value="ECO:0007669"/>
    <property type="project" value="Ensembl"/>
</dbReference>
<dbReference type="PANTHER" id="PTHR48485:SF1">
    <property type="entry name" value="INTERLEUKIN-12 SUBUNIT ALPHA"/>
    <property type="match status" value="1"/>
</dbReference>
<keyword evidence="7 11" id="KW-0339">Growth factor</keyword>
<dbReference type="GO" id="GO:0050830">
    <property type="term" value="P:defense response to Gram-positive bacterium"/>
    <property type="evidence" value="ECO:0007669"/>
    <property type="project" value="Ensembl"/>
</dbReference>
<dbReference type="InterPro" id="IPR050676">
    <property type="entry name" value="IL-12"/>
</dbReference>
<dbReference type="GO" id="GO:0002860">
    <property type="term" value="P:positive regulation of natural killer cell mediated cytotoxicity directed against tumor cell target"/>
    <property type="evidence" value="ECO:0007669"/>
    <property type="project" value="Ensembl"/>
</dbReference>
<comment type="subunit">
    <text evidence="10">Heterodimer with IL12B; disulfide-linked. This heterodimer is known as interleukin IL-12. Heterodimer with EBI3/IL27B; not disulfide-linked. This heterodimer is known as interleukin IL-35. Interacts with NBR1; this interaction promotes IL-12 secretion.</text>
</comment>
<dbReference type="GO" id="GO:0034393">
    <property type="term" value="P:positive regulation of smooth muscle cell apoptotic process"/>
    <property type="evidence" value="ECO:0007669"/>
    <property type="project" value="Ensembl"/>
</dbReference>
<dbReference type="GO" id="GO:0035722">
    <property type="term" value="P:interleukin-12-mediated signaling pathway"/>
    <property type="evidence" value="ECO:0007669"/>
    <property type="project" value="Ensembl"/>
</dbReference>
<dbReference type="InterPro" id="IPR004281">
    <property type="entry name" value="IL-12_alpha"/>
</dbReference>
<sequence length="220" mass="24779">GVSIPTASPAAPTARVQQPTQSLLLVTLVLLNHLSLARNLPTPVSRSAQCFNHSQKLLRTVNHMLGKARQILKHYSCTAEEIDHEDITKDKTSTLQACLPLELVKNESCLASRETSFKTVSKQTKGSIYEDLKMYQMEFKAMNTELVKDNPRQIILDENMLAAIDEMMRALNFNDETLPQNPALEELDSYKLKMKLCILLHAFSIRTVTISRVMSYLNSS</sequence>
<dbReference type="GeneTree" id="ENSGT00390000016906"/>
<dbReference type="GO" id="GO:0010224">
    <property type="term" value="P:response to UV-B"/>
    <property type="evidence" value="ECO:0007669"/>
    <property type="project" value="Ensembl"/>
</dbReference>
<name>A0A8C6R0Z2_NANGA</name>
<comment type="subunit">
    <text evidence="11">Heterodimer with IL12B; disulfide-linked. The heterodimer is known as interleukin IL-12.</text>
</comment>
<dbReference type="GO" id="GO:0050709">
    <property type="term" value="P:negative regulation of protein secretion"/>
    <property type="evidence" value="ECO:0007669"/>
    <property type="project" value="Ensembl"/>
</dbReference>
<dbReference type="GO" id="GO:0032700">
    <property type="term" value="P:negative regulation of interleukin-17 production"/>
    <property type="evidence" value="ECO:0007669"/>
    <property type="project" value="Ensembl"/>
</dbReference>
<dbReference type="Pfam" id="PF03039">
    <property type="entry name" value="IL12"/>
    <property type="match status" value="1"/>
</dbReference>
<dbReference type="GO" id="GO:0005143">
    <property type="term" value="F:interleukin-12 receptor binding"/>
    <property type="evidence" value="ECO:0007669"/>
    <property type="project" value="InterPro"/>
</dbReference>
<evidence type="ECO:0000256" key="8">
    <source>
        <dbReference type="ARBA" id="ARBA00023157"/>
    </source>
</evidence>
<keyword evidence="4 11" id="KW-0202">Cytokine</keyword>
<feature type="signal peptide" evidence="12">
    <location>
        <begin position="1"/>
        <end position="37"/>
    </location>
</feature>
<dbReference type="GO" id="GO:0008083">
    <property type="term" value="F:growth factor activity"/>
    <property type="evidence" value="ECO:0007669"/>
    <property type="project" value="UniProtKB-KW"/>
</dbReference>
<keyword evidence="5 11" id="KW-0964">Secreted</keyword>
<dbReference type="GO" id="GO:0045513">
    <property type="term" value="F:interleukin-27 binding"/>
    <property type="evidence" value="ECO:0007669"/>
    <property type="project" value="Ensembl"/>
</dbReference>
<evidence type="ECO:0000313" key="14">
    <source>
        <dbReference type="Proteomes" id="UP000694381"/>
    </source>
</evidence>
<evidence type="ECO:0000256" key="3">
    <source>
        <dbReference type="ARBA" id="ARBA00014463"/>
    </source>
</evidence>
<evidence type="ECO:0000256" key="11">
    <source>
        <dbReference type="RuleBase" id="RU363133"/>
    </source>
</evidence>
<evidence type="ECO:0000256" key="7">
    <source>
        <dbReference type="ARBA" id="ARBA00023030"/>
    </source>
</evidence>
<dbReference type="GO" id="GO:0016477">
    <property type="term" value="P:cell migration"/>
    <property type="evidence" value="ECO:0007669"/>
    <property type="project" value="Ensembl"/>
</dbReference>
<dbReference type="GO" id="GO:1900747">
    <property type="term" value="P:negative regulation of vascular endothelial growth factor signaling pathway"/>
    <property type="evidence" value="ECO:0007669"/>
    <property type="project" value="Ensembl"/>
</dbReference>
<dbReference type="GO" id="GO:0032496">
    <property type="term" value="P:response to lipopolysaccharide"/>
    <property type="evidence" value="ECO:0007669"/>
    <property type="project" value="Ensembl"/>
</dbReference>
<dbReference type="GO" id="GO:0045063">
    <property type="term" value="P:T-helper 1 cell differentiation"/>
    <property type="evidence" value="ECO:0007669"/>
    <property type="project" value="Ensembl"/>
</dbReference>
<gene>
    <name evidence="13" type="primary">Il12a</name>
    <name evidence="11" type="synonym">IL12A</name>
</gene>
<comment type="subcellular location">
    <subcellularLocation>
        <location evidence="1 11">Secreted</location>
    </subcellularLocation>
</comment>
<dbReference type="PANTHER" id="PTHR48485">
    <property type="entry name" value="INTERLEUKIN-12 SUBUNIT BETA-RELATED"/>
    <property type="match status" value="1"/>
</dbReference>
<evidence type="ECO:0000256" key="5">
    <source>
        <dbReference type="ARBA" id="ARBA00022525"/>
    </source>
</evidence>
<evidence type="ECO:0000256" key="1">
    <source>
        <dbReference type="ARBA" id="ARBA00004613"/>
    </source>
</evidence>
<protein>
    <recommendedName>
        <fullName evidence="3 11">Interleukin-12 subunit alpha</fullName>
        <shortName evidence="11">IL-12A</shortName>
    </recommendedName>
</protein>
<dbReference type="GO" id="GO:0001916">
    <property type="term" value="P:positive regulation of T cell mediated cytotoxicity"/>
    <property type="evidence" value="ECO:0007669"/>
    <property type="project" value="Ensembl"/>
</dbReference>
<evidence type="ECO:0000256" key="12">
    <source>
        <dbReference type="SAM" id="SignalP"/>
    </source>
</evidence>
<evidence type="ECO:0000256" key="2">
    <source>
        <dbReference type="ARBA" id="ARBA00007432"/>
    </source>
</evidence>
<dbReference type="GO" id="GO:0032816">
    <property type="term" value="P:positive regulation of natural killer cell activation"/>
    <property type="evidence" value="ECO:0007669"/>
    <property type="project" value="Ensembl"/>
</dbReference>
<dbReference type="GO" id="GO:0043514">
    <property type="term" value="C:interleukin-12 complex"/>
    <property type="evidence" value="ECO:0007669"/>
    <property type="project" value="Ensembl"/>
</dbReference>
<dbReference type="GO" id="GO:0098586">
    <property type="term" value="P:cellular response to virus"/>
    <property type="evidence" value="ECO:0007669"/>
    <property type="project" value="Ensembl"/>
</dbReference>
<keyword evidence="8 11" id="KW-1015">Disulfide bond</keyword>
<evidence type="ECO:0000256" key="4">
    <source>
        <dbReference type="ARBA" id="ARBA00022514"/>
    </source>
</evidence>
<dbReference type="GO" id="GO:1903588">
    <property type="term" value="P:negative regulation of blood vessel endothelial cell proliferation involved in sprouting angiogenesis"/>
    <property type="evidence" value="ECO:0007669"/>
    <property type="project" value="Ensembl"/>
</dbReference>
<reference evidence="13" key="2">
    <citation type="submission" date="2025-09" db="UniProtKB">
        <authorList>
            <consortium name="Ensembl"/>
        </authorList>
    </citation>
    <scope>IDENTIFICATION</scope>
</reference>
<dbReference type="GO" id="GO:0005125">
    <property type="term" value="F:cytokine activity"/>
    <property type="evidence" value="ECO:0007669"/>
    <property type="project" value="UniProtKB-KW"/>
</dbReference>
<comment type="similarity">
    <text evidence="2 11">Belongs to the IL-6 superfamily.</text>
</comment>
<accession>A0A8C6R0Z2</accession>
<dbReference type="GO" id="GO:0048662">
    <property type="term" value="P:negative regulation of smooth muscle cell proliferation"/>
    <property type="evidence" value="ECO:0007669"/>
    <property type="project" value="Ensembl"/>
</dbReference>
<keyword evidence="6 12" id="KW-0732">Signal</keyword>
<dbReference type="Ensembl" id="ENSNGAT00000015919.1">
    <property type="protein sequence ID" value="ENSNGAP00000010388.1"/>
    <property type="gene ID" value="ENSNGAG00000012826.1"/>
</dbReference>
<keyword evidence="9" id="KW-0325">Glycoprotein</keyword>